<organism evidence="18 19">
    <name type="scientific">Candidatus Cellulosilyticum pullistercoris</name>
    <dbReference type="NCBI Taxonomy" id="2838521"/>
    <lineage>
        <taxon>Bacteria</taxon>
        <taxon>Bacillati</taxon>
        <taxon>Bacillota</taxon>
        <taxon>Clostridia</taxon>
        <taxon>Lachnospirales</taxon>
        <taxon>Cellulosilyticaceae</taxon>
        <taxon>Cellulosilyticum</taxon>
    </lineage>
</organism>
<dbReference type="InterPro" id="IPR018044">
    <property type="entry name" value="Peptidase_S11"/>
</dbReference>
<reference evidence="18" key="1">
    <citation type="journal article" date="2021" name="PeerJ">
        <title>Extensive microbial diversity within the chicken gut microbiome revealed by metagenomics and culture.</title>
        <authorList>
            <person name="Gilroy R."/>
            <person name="Ravi A."/>
            <person name="Getino M."/>
            <person name="Pursley I."/>
            <person name="Horton D.L."/>
            <person name="Alikhan N.F."/>
            <person name="Baker D."/>
            <person name="Gharbi K."/>
            <person name="Hall N."/>
            <person name="Watson M."/>
            <person name="Adriaenssens E.M."/>
            <person name="Foster-Nyarko E."/>
            <person name="Jarju S."/>
            <person name="Secka A."/>
            <person name="Antonio M."/>
            <person name="Oren A."/>
            <person name="Chaudhuri R.R."/>
            <person name="La Ragione R."/>
            <person name="Hildebrand F."/>
            <person name="Pallen M.J."/>
        </authorList>
    </citation>
    <scope>NUCLEOTIDE SEQUENCE</scope>
    <source>
        <strain evidence="18">B5-657</strain>
    </source>
</reference>
<evidence type="ECO:0000256" key="5">
    <source>
        <dbReference type="ARBA" id="ARBA00022645"/>
    </source>
</evidence>
<evidence type="ECO:0000259" key="17">
    <source>
        <dbReference type="SMART" id="SM00936"/>
    </source>
</evidence>
<evidence type="ECO:0000256" key="7">
    <source>
        <dbReference type="ARBA" id="ARBA00022729"/>
    </source>
</evidence>
<comment type="similarity">
    <text evidence="3 15">Belongs to the peptidase S11 family.</text>
</comment>
<dbReference type="Gene3D" id="3.40.710.10">
    <property type="entry name" value="DD-peptidase/beta-lactamase superfamily"/>
    <property type="match status" value="1"/>
</dbReference>
<comment type="catalytic activity">
    <reaction evidence="12">
        <text>Preferential cleavage: (Ac)2-L-Lys-D-Ala-|-D-Ala. Also transpeptidation of peptidyl-alanyl moieties that are N-acyl substituents of D-alanine.</text>
        <dbReference type="EC" id="3.4.16.4"/>
    </reaction>
</comment>
<dbReference type="SUPFAM" id="SSF56601">
    <property type="entry name" value="beta-lactamase/transpeptidase-like"/>
    <property type="match status" value="1"/>
</dbReference>
<dbReference type="GO" id="GO:0009002">
    <property type="term" value="F:serine-type D-Ala-D-Ala carboxypeptidase activity"/>
    <property type="evidence" value="ECO:0007669"/>
    <property type="project" value="UniProtKB-EC"/>
</dbReference>
<evidence type="ECO:0000313" key="18">
    <source>
        <dbReference type="EMBL" id="MBU3803393.1"/>
    </source>
</evidence>
<keyword evidence="9" id="KW-0133">Cell shape</keyword>
<feature type="active site" description="Proton acceptor" evidence="13">
    <location>
        <position position="63"/>
    </location>
</feature>
<evidence type="ECO:0000256" key="8">
    <source>
        <dbReference type="ARBA" id="ARBA00022801"/>
    </source>
</evidence>
<accession>A0A9E2KAG4</accession>
<keyword evidence="16" id="KW-0472">Membrane</keyword>
<evidence type="ECO:0000256" key="15">
    <source>
        <dbReference type="RuleBase" id="RU004016"/>
    </source>
</evidence>
<dbReference type="EC" id="3.4.16.4" evidence="4"/>
<dbReference type="PANTHER" id="PTHR21581">
    <property type="entry name" value="D-ALANYL-D-ALANINE CARBOXYPEPTIDASE"/>
    <property type="match status" value="1"/>
</dbReference>
<dbReference type="Pfam" id="PF07943">
    <property type="entry name" value="PBP5_C"/>
    <property type="match status" value="1"/>
</dbReference>
<evidence type="ECO:0000256" key="6">
    <source>
        <dbReference type="ARBA" id="ARBA00022670"/>
    </source>
</evidence>
<evidence type="ECO:0000256" key="14">
    <source>
        <dbReference type="PIRSR" id="PIRSR618044-2"/>
    </source>
</evidence>
<reference evidence="18" key="2">
    <citation type="submission" date="2021-04" db="EMBL/GenBank/DDBJ databases">
        <authorList>
            <person name="Gilroy R."/>
        </authorList>
    </citation>
    <scope>NUCLEOTIDE SEQUENCE</scope>
    <source>
        <strain evidence="18">B5-657</strain>
    </source>
</reference>
<keyword evidence="16" id="KW-0812">Transmembrane</keyword>
<dbReference type="InterPro" id="IPR012907">
    <property type="entry name" value="Peptidase_S11_C"/>
</dbReference>
<dbReference type="GO" id="GO:0071555">
    <property type="term" value="P:cell wall organization"/>
    <property type="evidence" value="ECO:0007669"/>
    <property type="project" value="UniProtKB-KW"/>
</dbReference>
<evidence type="ECO:0000256" key="11">
    <source>
        <dbReference type="ARBA" id="ARBA00023316"/>
    </source>
</evidence>
<feature type="domain" description="Peptidase S11 D-Ala-D-Ala carboxypeptidase A C-terminal" evidence="17">
    <location>
        <begin position="282"/>
        <end position="379"/>
    </location>
</feature>
<dbReference type="AlphaFoldDB" id="A0A9E2KAG4"/>
<keyword evidence="5 18" id="KW-0121">Carboxypeptidase</keyword>
<comment type="function">
    <text evidence="1">Removes C-terminal D-alanyl residues from sugar-peptide cell wall precursors.</text>
</comment>
<dbReference type="Gene3D" id="2.60.410.10">
    <property type="entry name" value="D-Ala-D-Ala carboxypeptidase, C-terminal domain"/>
    <property type="match status" value="1"/>
</dbReference>
<evidence type="ECO:0000256" key="13">
    <source>
        <dbReference type="PIRSR" id="PIRSR618044-1"/>
    </source>
</evidence>
<dbReference type="Pfam" id="PF00768">
    <property type="entry name" value="Peptidase_S11"/>
    <property type="match status" value="1"/>
</dbReference>
<keyword evidence="8" id="KW-0378">Hydrolase</keyword>
<evidence type="ECO:0000256" key="9">
    <source>
        <dbReference type="ARBA" id="ARBA00022960"/>
    </source>
</evidence>
<keyword evidence="7" id="KW-0732">Signal</keyword>
<evidence type="ECO:0000256" key="16">
    <source>
        <dbReference type="SAM" id="Phobius"/>
    </source>
</evidence>
<evidence type="ECO:0000256" key="1">
    <source>
        <dbReference type="ARBA" id="ARBA00003217"/>
    </source>
</evidence>
<dbReference type="InterPro" id="IPR037167">
    <property type="entry name" value="Peptidase_S11_C_sf"/>
</dbReference>
<dbReference type="GO" id="GO:0006508">
    <property type="term" value="P:proteolysis"/>
    <property type="evidence" value="ECO:0007669"/>
    <property type="project" value="UniProtKB-KW"/>
</dbReference>
<dbReference type="SMART" id="SM00936">
    <property type="entry name" value="PBP5_C"/>
    <property type="match status" value="1"/>
</dbReference>
<feature type="binding site" evidence="14">
    <location>
        <position position="233"/>
    </location>
    <ligand>
        <name>substrate</name>
    </ligand>
</feature>
<feature type="active site" description="Acyl-ester intermediate" evidence="13">
    <location>
        <position position="60"/>
    </location>
</feature>
<dbReference type="InterPro" id="IPR012338">
    <property type="entry name" value="Beta-lactam/transpept-like"/>
</dbReference>
<comment type="caution">
    <text evidence="18">The sequence shown here is derived from an EMBL/GenBank/DDBJ whole genome shotgun (WGS) entry which is preliminary data.</text>
</comment>
<feature type="active site" evidence="13">
    <location>
        <position position="118"/>
    </location>
</feature>
<evidence type="ECO:0000256" key="3">
    <source>
        <dbReference type="ARBA" id="ARBA00007164"/>
    </source>
</evidence>
<evidence type="ECO:0000313" key="19">
    <source>
        <dbReference type="Proteomes" id="UP000824229"/>
    </source>
</evidence>
<dbReference type="SUPFAM" id="SSF69189">
    <property type="entry name" value="Penicillin-binding protein associated domain"/>
    <property type="match status" value="1"/>
</dbReference>
<dbReference type="GO" id="GO:0009252">
    <property type="term" value="P:peptidoglycan biosynthetic process"/>
    <property type="evidence" value="ECO:0007669"/>
    <property type="project" value="UniProtKB-KW"/>
</dbReference>
<evidence type="ECO:0000256" key="2">
    <source>
        <dbReference type="ARBA" id="ARBA00004752"/>
    </source>
</evidence>
<evidence type="ECO:0000256" key="4">
    <source>
        <dbReference type="ARBA" id="ARBA00012448"/>
    </source>
</evidence>
<dbReference type="InterPro" id="IPR001967">
    <property type="entry name" value="Peptidase_S11_N"/>
</dbReference>
<dbReference type="PRINTS" id="PR00725">
    <property type="entry name" value="DADACBPTASE1"/>
</dbReference>
<sequence length="432" mass="48377">MNKKQRTSLFISMLLIFSFLPLKAELIEPNITAESAILIDANTKTVLYEKNGYDKHYPASITKLMTALLSIENLSPNDTITFSEEAIFGIEPGSSHIGINVGEQLTVDQALHGLLLMSANEVANGLAEAVSGSIDAFAERMTERAKELGALNTHFVNPHGLHNVDHYTTAYDMALIGSYLAENEYFLQIMKDSSYEIPSTNKTDETRYLYQQHKMLNPLRDATIYREDVIGGKTGYTDEARHTLVTMAKQGDTTLVAVILQSERDSLYTDTAQLLDYGFDSYHSLTLYTADDILKTLPVYTVKSGQVYQSANSGLGLAEDVSAIVLNTITKDDIELSFDLPDKLDSNVKMGDVVGSVSFMLNSKLLSKYPLIVKQLDSLPEPNLNFYSTYSSSHLFKIIMVLIVIFIVVIILLMIRRRNMRKRYSKINRLFK</sequence>
<dbReference type="InterPro" id="IPR015956">
    <property type="entry name" value="Peniciliin-bd_prot_C_sf"/>
</dbReference>
<gene>
    <name evidence="18" type="ORF">H9872_01350</name>
</gene>
<keyword evidence="16" id="KW-1133">Transmembrane helix</keyword>
<feature type="transmembrane region" description="Helical" evidence="16">
    <location>
        <begin position="395"/>
        <end position="415"/>
    </location>
</feature>
<dbReference type="GO" id="GO:0008360">
    <property type="term" value="P:regulation of cell shape"/>
    <property type="evidence" value="ECO:0007669"/>
    <property type="project" value="UniProtKB-KW"/>
</dbReference>
<proteinExistence type="inferred from homology"/>
<name>A0A9E2KAG4_9FIRM</name>
<keyword evidence="6" id="KW-0645">Protease</keyword>
<dbReference type="Proteomes" id="UP000824229">
    <property type="component" value="Unassembled WGS sequence"/>
</dbReference>
<evidence type="ECO:0000256" key="10">
    <source>
        <dbReference type="ARBA" id="ARBA00022984"/>
    </source>
</evidence>
<protein>
    <recommendedName>
        <fullName evidence="4">serine-type D-Ala-D-Ala carboxypeptidase</fullName>
        <ecNumber evidence="4">3.4.16.4</ecNumber>
    </recommendedName>
</protein>
<dbReference type="EMBL" id="JAHLFQ010000022">
    <property type="protein sequence ID" value="MBU3803393.1"/>
    <property type="molecule type" value="Genomic_DNA"/>
</dbReference>
<keyword evidence="10" id="KW-0573">Peptidoglycan synthesis</keyword>
<comment type="pathway">
    <text evidence="2">Cell wall biogenesis; peptidoglycan biosynthesis.</text>
</comment>
<keyword evidence="11" id="KW-0961">Cell wall biogenesis/degradation</keyword>
<dbReference type="PANTHER" id="PTHR21581:SF6">
    <property type="entry name" value="TRAFFICKING PROTEIN PARTICLE COMPLEX SUBUNIT 12"/>
    <property type="match status" value="1"/>
</dbReference>
<evidence type="ECO:0000256" key="12">
    <source>
        <dbReference type="ARBA" id="ARBA00034000"/>
    </source>
</evidence>